<sequence length="300" mass="30448">MNDRGVPNSRTGPSLLALLPAANSYAAAYSPANRRAVGVGGGSYKSPTRGSPGTRGGWKAPLCLTLIGGIDGTVAALPPPAVYSLTFSGLGEPPQGAPRRGGGGADAGERTERGSTANKKKNVSEGSSRPHPPWGPRPQAAVGRHPPLPPRRVRLCQPRRRPGDAARGPAPPAEQHGSGAPGATPAPPCAVGRADGVAPTRAAPRARPLEPLSRARGSVSRPNGPPAEVGARARSLRRWCPLGAARGYRGPSAAVPGAQAPSPGLDVWRCAARSPVPAGAVLCLGTLRNKRGHTCGPCRA</sequence>
<reference evidence="3" key="1">
    <citation type="journal article" date="2007" name="Arch. Virol.">
        <title>Sequence determination of variable regions within the genomes of gallid herpesvirus-2 pathotypes.</title>
        <authorList>
            <person name="Spatz S.J."/>
            <person name="Silva R.F."/>
        </authorList>
    </citation>
    <scope>NUCLEOTIDE SEQUENCE</scope>
    <source>
        <strain evidence="3">549a</strain>
    </source>
</reference>
<evidence type="ECO:0000313" key="2">
    <source>
        <dbReference type="EMBL" id="ABG22645.1"/>
    </source>
</evidence>
<dbReference type="EMBL" id="DQ534530">
    <property type="protein sequence ID" value="ABG22645.1"/>
    <property type="molecule type" value="Genomic_DNA"/>
</dbReference>
<proteinExistence type="predicted"/>
<name>Q15AH0_9ALPH</name>
<organism evidence="2">
    <name type="scientific">Gallid alphaherpesvirus 2</name>
    <dbReference type="NCBI Taxonomy" id="10390"/>
    <lineage>
        <taxon>Viruses</taxon>
        <taxon>Duplodnaviria</taxon>
        <taxon>Heunggongvirae</taxon>
        <taxon>Peploviricota</taxon>
        <taxon>Herviviricetes</taxon>
        <taxon>Herpesvirales</taxon>
        <taxon>Orthoherpesviridae</taxon>
        <taxon>Alphaherpesvirinae</taxon>
        <taxon>Mardivirus</taxon>
        <taxon>Mardivirus gallidalpha2</taxon>
    </lineage>
</organism>
<evidence type="ECO:0000256" key="1">
    <source>
        <dbReference type="SAM" id="MobiDB-lite"/>
    </source>
</evidence>
<dbReference type="EMBL" id="EF526175">
    <property type="protein sequence ID" value="ABV31169.1"/>
    <property type="molecule type" value="Genomic_DNA"/>
</dbReference>
<evidence type="ECO:0000313" key="3">
    <source>
        <dbReference type="EMBL" id="ABV31169.1"/>
    </source>
</evidence>
<feature type="compositionally biased region" description="Basic residues" evidence="1">
    <location>
        <begin position="151"/>
        <end position="160"/>
    </location>
</feature>
<feature type="compositionally biased region" description="Low complexity" evidence="1">
    <location>
        <begin position="198"/>
        <end position="216"/>
    </location>
</feature>
<accession>Q15AH0</accession>
<gene>
    <name evidence="2" type="ORF">MDV080</name>
</gene>
<feature type="region of interest" description="Disordered" evidence="1">
    <location>
        <begin position="88"/>
        <end position="232"/>
    </location>
</feature>
<feature type="region of interest" description="Disordered" evidence="1">
    <location>
        <begin position="36"/>
        <end position="57"/>
    </location>
</feature>
<reference evidence="2" key="2">
    <citation type="journal article" date="2007" name="Virus Genes">
        <title>Polymorphisms in the repeat long regions of oncogenic and attenuated pathotypes of Marek's disease virus 1.</title>
        <authorList>
            <person name="Spatz S.J."/>
            <person name="Silva R.F."/>
        </authorList>
    </citation>
    <scope>NUCLEOTIDE SEQUENCE</scope>
    <source>
        <strain evidence="2">549a</strain>
    </source>
</reference>
<protein>
    <submittedName>
        <fullName evidence="2">Uncharacterized protein</fullName>
    </submittedName>
</protein>